<gene>
    <name evidence="1" type="ORF">Cantr_06917</name>
</gene>
<evidence type="ECO:0000313" key="1">
    <source>
        <dbReference type="EMBL" id="RCK58010.1"/>
    </source>
</evidence>
<name>A0A367XXM6_9ASCO</name>
<dbReference type="EMBL" id="QLNQ01000028">
    <property type="protein sequence ID" value="RCK58010.1"/>
    <property type="molecule type" value="Genomic_DNA"/>
</dbReference>
<comment type="caution">
    <text evidence="1">The sequence shown here is derived from an EMBL/GenBank/DDBJ whole genome shotgun (WGS) entry which is preliminary data.</text>
</comment>
<dbReference type="AlphaFoldDB" id="A0A367XXM6"/>
<dbReference type="OrthoDB" id="10636772at2759"/>
<sequence length="160" mass="18617">MSQQMIQRNSGLSIWNCNTPGYQFFKKCDIDYVNDLAIKLNTNRYQERVTLRPLRPQLLTIHIDSPDPICSGKLVSEVVDLTNVVKFRLSLPGRCNTVAHWNSISEKLTRVQDLDIALGLIYNVWQFFDYAPKSISRFKITLYGCRRLDDETSESYKDNY</sequence>
<proteinExistence type="predicted"/>
<dbReference type="Proteomes" id="UP000253472">
    <property type="component" value="Unassembled WGS sequence"/>
</dbReference>
<evidence type="ECO:0000313" key="2">
    <source>
        <dbReference type="Proteomes" id="UP000253472"/>
    </source>
</evidence>
<reference evidence="1 2" key="1">
    <citation type="submission" date="2018-06" db="EMBL/GenBank/DDBJ databases">
        <title>Whole genome sequencing of Candida tropicalis (genome annotated by CSBL at Korea University).</title>
        <authorList>
            <person name="Ahn J."/>
        </authorList>
    </citation>
    <scope>NUCLEOTIDE SEQUENCE [LARGE SCALE GENOMIC DNA]</scope>
    <source>
        <strain evidence="1 2">ATCC 20962</strain>
    </source>
</reference>
<keyword evidence="2" id="KW-1185">Reference proteome</keyword>
<accession>A0A367XXM6</accession>
<organism evidence="1 2">
    <name type="scientific">Candida viswanathii</name>
    <dbReference type="NCBI Taxonomy" id="5486"/>
    <lineage>
        <taxon>Eukaryota</taxon>
        <taxon>Fungi</taxon>
        <taxon>Dikarya</taxon>
        <taxon>Ascomycota</taxon>
        <taxon>Saccharomycotina</taxon>
        <taxon>Pichiomycetes</taxon>
        <taxon>Debaryomycetaceae</taxon>
        <taxon>Candida/Lodderomyces clade</taxon>
        <taxon>Candida</taxon>
    </lineage>
</organism>
<protein>
    <submittedName>
        <fullName evidence="1">Uncharacterized protein</fullName>
    </submittedName>
</protein>